<dbReference type="Gene3D" id="2.60.40.2580">
    <property type="match status" value="1"/>
</dbReference>
<evidence type="ECO:0000313" key="3">
    <source>
        <dbReference type="EMBL" id="MCW4128186.1"/>
    </source>
</evidence>
<organism evidence="3 4">
    <name type="scientific">Segatella copri</name>
    <dbReference type="NCBI Taxonomy" id="165179"/>
    <lineage>
        <taxon>Bacteria</taxon>
        <taxon>Pseudomonadati</taxon>
        <taxon>Bacteroidota</taxon>
        <taxon>Bacteroidia</taxon>
        <taxon>Bacteroidales</taxon>
        <taxon>Prevotellaceae</taxon>
        <taxon>Segatella</taxon>
    </lineage>
</organism>
<dbReference type="Proteomes" id="UP001209344">
    <property type="component" value="Unassembled WGS sequence"/>
</dbReference>
<name>A0AAP3BBS8_9BACT</name>
<reference evidence="3" key="1">
    <citation type="submission" date="2022-11" db="EMBL/GenBank/DDBJ databases">
        <title>Genomic repertoires linked with pathogenic potency of arthritogenic Prevotella copri isolated from the gut of rheumatoid arthritis patients.</title>
        <authorList>
            <person name="Nii T."/>
            <person name="Maeda Y."/>
            <person name="Motooka D."/>
            <person name="Naito M."/>
            <person name="Matsumoto Y."/>
            <person name="Ogawa T."/>
            <person name="Oguro-Igashira E."/>
            <person name="Kishikawa T."/>
            <person name="Yamashita M."/>
            <person name="Koizumi S."/>
            <person name="Kurakawa T."/>
            <person name="Okumura R."/>
            <person name="Kayama H."/>
            <person name="Murakami M."/>
            <person name="Sakaguchi T."/>
            <person name="Das B."/>
            <person name="Nakamura S."/>
            <person name="Okada Y."/>
            <person name="Kumanogoh A."/>
            <person name="Takeda K."/>
        </authorList>
    </citation>
    <scope>NUCLEOTIDE SEQUENCE</scope>
    <source>
        <strain evidence="3">F3-75</strain>
    </source>
</reference>
<evidence type="ECO:0000259" key="2">
    <source>
        <dbReference type="Pfam" id="PF15495"/>
    </source>
</evidence>
<evidence type="ECO:0000313" key="4">
    <source>
        <dbReference type="Proteomes" id="UP001209344"/>
    </source>
</evidence>
<feature type="chain" id="PRO_5042842979" evidence="1">
    <location>
        <begin position="17"/>
        <end position="572"/>
    </location>
</feature>
<dbReference type="PROSITE" id="PS51257">
    <property type="entry name" value="PROKAR_LIPOPROTEIN"/>
    <property type="match status" value="1"/>
</dbReference>
<dbReference type="InterPro" id="IPR047786">
    <property type="entry name" value="Mfa1_fim"/>
</dbReference>
<dbReference type="NCBIfam" id="NF038041">
    <property type="entry name" value="fim_Mfa1_fam"/>
    <property type="match status" value="1"/>
</dbReference>
<feature type="signal peptide" evidence="1">
    <location>
        <begin position="1"/>
        <end position="16"/>
    </location>
</feature>
<comment type="caution">
    <text evidence="3">The sequence shown here is derived from an EMBL/GenBank/DDBJ whole genome shotgun (WGS) entry which is preliminary data.</text>
</comment>
<evidence type="ECO:0000256" key="1">
    <source>
        <dbReference type="SAM" id="SignalP"/>
    </source>
</evidence>
<feature type="domain" description="Minor fimbrium subunit Mfa1 C-terminal" evidence="2">
    <location>
        <begin position="509"/>
        <end position="569"/>
    </location>
</feature>
<proteinExistence type="predicted"/>
<dbReference type="AlphaFoldDB" id="A0AAP3BBS8"/>
<dbReference type="Gene3D" id="2.60.40.3690">
    <property type="match status" value="2"/>
</dbReference>
<dbReference type="RefSeq" id="WP_264966017.1">
    <property type="nucleotide sequence ID" value="NZ_JAPDVK010000002.1"/>
</dbReference>
<dbReference type="InterPro" id="IPR029140">
    <property type="entry name" value="Mfa1_C"/>
</dbReference>
<keyword evidence="1" id="KW-0732">Signal</keyword>
<protein>
    <submittedName>
        <fullName evidence="3">Mfa1 family fimbria major subunit</fullName>
    </submittedName>
</protein>
<dbReference type="EMBL" id="JAPDVK010000002">
    <property type="protein sequence ID" value="MCW4128186.1"/>
    <property type="molecule type" value="Genomic_DNA"/>
</dbReference>
<dbReference type="GO" id="GO:0009418">
    <property type="term" value="C:pilus shaft"/>
    <property type="evidence" value="ECO:0007669"/>
    <property type="project" value="InterPro"/>
</dbReference>
<accession>A0AAP3BBS8</accession>
<dbReference type="Pfam" id="PF15495">
    <property type="entry name" value="Fimbrillin_C"/>
    <property type="match status" value="1"/>
</dbReference>
<gene>
    <name evidence="3" type="ORF">ONT16_07935</name>
</gene>
<sequence length="572" mass="61415">MRLKNLFGMAAMLALAASCSENELVESGGTSQAGTSYAAFNIVLPTTNSTRAVGDPTYNHGDTKEYNVNNGTILIFQKTGTEYAFIEKATLDLGEWSTPPATPDGITTKAKVTAQLKSVSSAATSDYYALVLLNNNNAVSTPTSGKYSTWNNAAQAKTVKDLIGASKDNFLMTNAALKGDNPFNTLVKIDKTKIYTTKDDAAGGDAAAEIYVQRAVAKVTAKVGTGTGISGNTVNVKGSTTDAVEFNKWALDVTNKKTFPVQNISTLDEGIWEFAKNTVNYTVGKQNRLFWAIDPNYNNGDLNLDDETGNKAREENFNKVIAANITNDMGTSDYCLENTFNLTNQKQGQTTRVVFKATYKVNNAAATFHKIGNNTEIMSSETLAGKIKAAAQEIYNATGATGEIVVSLGSIGTTASAKHMVAVENIKVKVGATETQLAAATEYGVPDKKLTGTQIVKAVNDNLGLTTDAGISTYPGGATYYIARIKHFGDTYTPWKSGDPAYGPDTNNGKWLGRYGVLRNNWYELQVNSVSGPGYPTIPPVKPTTPDDESENYISCTIKILDWAKRVQDIDL</sequence>